<dbReference type="InterPro" id="IPR058625">
    <property type="entry name" value="MdtA-like_BSH"/>
</dbReference>
<dbReference type="InterPro" id="IPR006143">
    <property type="entry name" value="RND_pump_MFP"/>
</dbReference>
<feature type="coiled-coil region" evidence="2">
    <location>
        <begin position="159"/>
        <end position="186"/>
    </location>
</feature>
<keyword evidence="5" id="KW-1185">Reference proteome</keyword>
<dbReference type="Gene3D" id="1.10.287.470">
    <property type="entry name" value="Helix hairpin bin"/>
    <property type="match status" value="1"/>
</dbReference>
<evidence type="ECO:0000313" key="5">
    <source>
        <dbReference type="Proteomes" id="UP001595897"/>
    </source>
</evidence>
<evidence type="ECO:0000313" key="4">
    <source>
        <dbReference type="EMBL" id="MFC4700977.1"/>
    </source>
</evidence>
<gene>
    <name evidence="4" type="ORF">ACFO4O_12460</name>
</gene>
<dbReference type="Gene3D" id="2.40.420.20">
    <property type="match status" value="1"/>
</dbReference>
<dbReference type="SUPFAM" id="SSF111369">
    <property type="entry name" value="HlyD-like secretion proteins"/>
    <property type="match status" value="1"/>
</dbReference>
<protein>
    <submittedName>
        <fullName evidence="4">Efflux RND transporter periplasmic adaptor subunit</fullName>
    </submittedName>
</protein>
<name>A0ABV9LWQ9_9ALTE</name>
<dbReference type="EMBL" id="JBHSGU010000005">
    <property type="protein sequence ID" value="MFC4700977.1"/>
    <property type="molecule type" value="Genomic_DNA"/>
</dbReference>
<organism evidence="4 5">
    <name type="scientific">Glaciecola siphonariae</name>
    <dbReference type="NCBI Taxonomy" id="521012"/>
    <lineage>
        <taxon>Bacteria</taxon>
        <taxon>Pseudomonadati</taxon>
        <taxon>Pseudomonadota</taxon>
        <taxon>Gammaproteobacteria</taxon>
        <taxon>Alteromonadales</taxon>
        <taxon>Alteromonadaceae</taxon>
        <taxon>Glaciecola</taxon>
    </lineage>
</organism>
<evidence type="ECO:0000259" key="3">
    <source>
        <dbReference type="Pfam" id="PF25917"/>
    </source>
</evidence>
<comment type="caution">
    <text evidence="4">The sequence shown here is derived from an EMBL/GenBank/DDBJ whole genome shotgun (WGS) entry which is preliminary data.</text>
</comment>
<dbReference type="Gene3D" id="2.40.50.100">
    <property type="match status" value="1"/>
</dbReference>
<dbReference type="Proteomes" id="UP001595897">
    <property type="component" value="Unassembled WGS sequence"/>
</dbReference>
<dbReference type="Gene3D" id="2.40.30.170">
    <property type="match status" value="1"/>
</dbReference>
<evidence type="ECO:0000256" key="1">
    <source>
        <dbReference type="ARBA" id="ARBA00009477"/>
    </source>
</evidence>
<dbReference type="PANTHER" id="PTHR30469">
    <property type="entry name" value="MULTIDRUG RESISTANCE PROTEIN MDTA"/>
    <property type="match status" value="1"/>
</dbReference>
<comment type="similarity">
    <text evidence="1">Belongs to the membrane fusion protein (MFP) (TC 8.A.1) family.</text>
</comment>
<dbReference type="NCBIfam" id="TIGR01730">
    <property type="entry name" value="RND_mfp"/>
    <property type="match status" value="1"/>
</dbReference>
<feature type="domain" description="Multidrug resistance protein MdtA-like barrel-sandwich hybrid" evidence="3">
    <location>
        <begin position="89"/>
        <end position="218"/>
    </location>
</feature>
<dbReference type="Pfam" id="PF25917">
    <property type="entry name" value="BSH_RND"/>
    <property type="match status" value="1"/>
</dbReference>
<dbReference type="RefSeq" id="WP_382409009.1">
    <property type="nucleotide sequence ID" value="NZ_JBHSGU010000005.1"/>
</dbReference>
<keyword evidence="2" id="KW-0175">Coiled coil</keyword>
<evidence type="ECO:0000256" key="2">
    <source>
        <dbReference type="SAM" id="Coils"/>
    </source>
</evidence>
<dbReference type="PANTHER" id="PTHR30469:SF11">
    <property type="entry name" value="BLL4320 PROTEIN"/>
    <property type="match status" value="1"/>
</dbReference>
<reference evidence="5" key="1">
    <citation type="journal article" date="2019" name="Int. J. Syst. Evol. Microbiol.">
        <title>The Global Catalogue of Microorganisms (GCM) 10K type strain sequencing project: providing services to taxonomists for standard genome sequencing and annotation.</title>
        <authorList>
            <consortium name="The Broad Institute Genomics Platform"/>
            <consortium name="The Broad Institute Genome Sequencing Center for Infectious Disease"/>
            <person name="Wu L."/>
            <person name="Ma J."/>
        </authorList>
    </citation>
    <scope>NUCLEOTIDE SEQUENCE [LARGE SCALE GENOMIC DNA]</scope>
    <source>
        <strain evidence="5">KACC 12507</strain>
    </source>
</reference>
<accession>A0ABV9LWQ9</accession>
<sequence>MSNFTDAILRRPKRLLIALAALCFALLALLMLLSGSDSSQAYTADEMLVVQNAAVEVQEITMQSRFSRQRVVYGQVESAKQSNLGFELAGVLQSLYVTEGQSVAKGELLASLDLARLEASANEVDAALKRAQADATLATLSLNRVRDLVNAKLEPQQRLDEAKAALDAANALVAEVEARLASVQVEKQKSQLLAPFDGQVFAQLADEGTVLGPGQAVFSMISANTLEARFGLPENTAFGLQIGERYPLSLGDTQFMATVKSIAKLRTLATRTVDAVFTIDQASLSPDQLLALVSGDLVSISVDLEVDKTGAWVPLSALANGVRGLWTVLVYQSEDSTLAPRTVSVEHLDAERAYISGAIQDGDKVVVNGTHRFTPGQKVLQVRTIAPDNAKTQVQEAR</sequence>
<proteinExistence type="inferred from homology"/>